<protein>
    <recommendedName>
        <fullName evidence="1">GP-PDE domain-containing protein</fullName>
    </recommendedName>
</protein>
<dbReference type="EMBL" id="CP013659">
    <property type="protein sequence ID" value="ALS76168.1"/>
    <property type="molecule type" value="Genomic_DNA"/>
</dbReference>
<dbReference type="SUPFAM" id="SSF51695">
    <property type="entry name" value="PLC-like phosphodiesterases"/>
    <property type="match status" value="1"/>
</dbReference>
<name>A0A0U2XUA3_9BACL</name>
<dbReference type="OrthoDB" id="384721at2"/>
<dbReference type="KEGG" id="prt:AUC31_13635"/>
<dbReference type="PROSITE" id="PS51704">
    <property type="entry name" value="GP_PDE"/>
    <property type="match status" value="1"/>
</dbReference>
<dbReference type="InterPro" id="IPR017946">
    <property type="entry name" value="PLC-like_Pdiesterase_TIM-brl"/>
</dbReference>
<proteinExistence type="predicted"/>
<feature type="domain" description="GP-PDE" evidence="1">
    <location>
        <begin position="1"/>
        <end position="235"/>
    </location>
</feature>
<dbReference type="Pfam" id="PF03009">
    <property type="entry name" value="GDPD"/>
    <property type="match status" value="1"/>
</dbReference>
<dbReference type="Gene3D" id="3.20.20.190">
    <property type="entry name" value="Phosphatidylinositol (PI) phosphodiesterase"/>
    <property type="match status" value="1"/>
</dbReference>
<sequence>MEIFAHRGSSGTHPENTLPAFVEAAALPVHGVELDVHLSADGELVVIHDEKVNLTTNGKGYVKDMTLAELKTLDAGSWKAGEWAGSEMPTLAQVFGVFENTHHVLNVELKTDVFPYVGAVEKVAKLAAEQGMEHRLVISSFNHPDVKLAMDRYQLTGAILASNILVDMVAYTETAGTKRLHLSLPYALRHGAELIEKGCEVYVYTVNRLDYAEQLQQIGVSGIFTDYPEKMLGELK</sequence>
<reference evidence="2" key="1">
    <citation type="submission" date="2016-01" db="EMBL/GenBank/DDBJ databases">
        <title>Complete genome of Planococcus rifietoensis type strain M8.</title>
        <authorList>
            <person name="See-Too W.S."/>
        </authorList>
    </citation>
    <scope>NUCLEOTIDE SEQUENCE [LARGE SCALE GENOMIC DNA]</scope>
    <source>
        <strain evidence="2">M8</strain>
    </source>
</reference>
<dbReference type="STRING" id="200991.AUC31_13635"/>
<dbReference type="AlphaFoldDB" id="A0A0U2XUA3"/>
<evidence type="ECO:0000313" key="3">
    <source>
        <dbReference type="Proteomes" id="UP000067683"/>
    </source>
</evidence>
<organism evidence="2 3">
    <name type="scientific">Planococcus rifietoensis</name>
    <dbReference type="NCBI Taxonomy" id="200991"/>
    <lineage>
        <taxon>Bacteria</taxon>
        <taxon>Bacillati</taxon>
        <taxon>Bacillota</taxon>
        <taxon>Bacilli</taxon>
        <taxon>Bacillales</taxon>
        <taxon>Caryophanaceae</taxon>
        <taxon>Planococcus</taxon>
    </lineage>
</organism>
<accession>A0A0U2XUA3</accession>
<dbReference type="GO" id="GO:0008081">
    <property type="term" value="F:phosphoric diester hydrolase activity"/>
    <property type="evidence" value="ECO:0007669"/>
    <property type="project" value="InterPro"/>
</dbReference>
<evidence type="ECO:0000313" key="2">
    <source>
        <dbReference type="EMBL" id="ALS76168.1"/>
    </source>
</evidence>
<dbReference type="Proteomes" id="UP000067683">
    <property type="component" value="Chromosome"/>
</dbReference>
<keyword evidence="3" id="KW-1185">Reference proteome</keyword>
<dbReference type="PANTHER" id="PTHR46211:SF1">
    <property type="entry name" value="GLYCEROPHOSPHODIESTER PHOSPHODIESTERASE, CYTOPLASMIC"/>
    <property type="match status" value="1"/>
</dbReference>
<evidence type="ECO:0000259" key="1">
    <source>
        <dbReference type="PROSITE" id="PS51704"/>
    </source>
</evidence>
<dbReference type="RefSeq" id="WP_058382871.1">
    <property type="nucleotide sequence ID" value="NZ_CP013659.2"/>
</dbReference>
<gene>
    <name evidence="2" type="ORF">AUC31_13635</name>
</gene>
<dbReference type="GO" id="GO:0006629">
    <property type="term" value="P:lipid metabolic process"/>
    <property type="evidence" value="ECO:0007669"/>
    <property type="project" value="InterPro"/>
</dbReference>
<dbReference type="InterPro" id="IPR030395">
    <property type="entry name" value="GP_PDE_dom"/>
</dbReference>
<dbReference type="PANTHER" id="PTHR46211">
    <property type="entry name" value="GLYCEROPHOSPHORYL DIESTER PHOSPHODIESTERASE"/>
    <property type="match status" value="1"/>
</dbReference>